<keyword evidence="2" id="KW-1133">Transmembrane helix</keyword>
<organism evidence="3 4">
    <name type="scientific">Arachnia propionica</name>
    <dbReference type="NCBI Taxonomy" id="1750"/>
    <lineage>
        <taxon>Bacteria</taxon>
        <taxon>Bacillati</taxon>
        <taxon>Actinomycetota</taxon>
        <taxon>Actinomycetes</taxon>
        <taxon>Propionibacteriales</taxon>
        <taxon>Propionibacteriaceae</taxon>
        <taxon>Arachnia</taxon>
    </lineage>
</organism>
<feature type="transmembrane region" description="Helical" evidence="2">
    <location>
        <begin position="89"/>
        <end position="106"/>
    </location>
</feature>
<evidence type="ECO:0000256" key="1">
    <source>
        <dbReference type="SAM" id="MobiDB-lite"/>
    </source>
</evidence>
<dbReference type="AlphaFoldDB" id="A0A3P1WYR6"/>
<comment type="caution">
    <text evidence="3">The sequence shown here is derived from an EMBL/GenBank/DDBJ whole genome shotgun (WGS) entry which is preliminary data.</text>
</comment>
<evidence type="ECO:0000313" key="3">
    <source>
        <dbReference type="EMBL" id="RRD50817.1"/>
    </source>
</evidence>
<evidence type="ECO:0000256" key="2">
    <source>
        <dbReference type="SAM" id="Phobius"/>
    </source>
</evidence>
<reference evidence="3 4" key="1">
    <citation type="submission" date="2018-11" db="EMBL/GenBank/DDBJ databases">
        <title>Genomes From Bacteria Associated with the Canine Oral Cavity: a Test Case for Automated Genome-Based Taxonomic Assignment.</title>
        <authorList>
            <person name="Coil D.A."/>
            <person name="Jospin G."/>
            <person name="Darling A.E."/>
            <person name="Wallis C."/>
            <person name="Davis I.J."/>
            <person name="Harris S."/>
            <person name="Eisen J.A."/>
            <person name="Holcombe L.J."/>
            <person name="O'Flynn C."/>
        </authorList>
    </citation>
    <scope>NUCLEOTIDE SEQUENCE [LARGE SCALE GENOMIC DNA]</scope>
    <source>
        <strain evidence="3 4">OH2822_COT-296</strain>
    </source>
</reference>
<accession>A0A3P1WYR6</accession>
<proteinExistence type="predicted"/>
<keyword evidence="2" id="KW-0812">Transmembrane</keyword>
<dbReference type="OrthoDB" id="3218604at2"/>
<protein>
    <submittedName>
        <fullName evidence="3">Uncharacterized protein</fullName>
    </submittedName>
</protein>
<feature type="transmembrane region" description="Helical" evidence="2">
    <location>
        <begin position="6"/>
        <end position="23"/>
    </location>
</feature>
<sequence length="252" mass="27577">MLAGIVISVMVLAILALGLPWLVGHRDAVDTVDVDPTERFSDTMRILRRDVVDYAEEAEMEVSTPLTRRAELKELRLLARSAARRRRRVMATLAGAMALGVALWAFSVVPWWVPVIPAALLGTFMILARVGVTMMYRRFDARAAKLRAGFDEAEETTILKLDEAEPSVEMSIDLTAPETTGALWEPVPVVAPTYVSKPLVPRTVRTIDLSAPVVGEQVVPTAENPDAPATEASEESSQEGRVVSFRKKAIGE</sequence>
<dbReference type="EMBL" id="RQYT01000004">
    <property type="protein sequence ID" value="RRD50817.1"/>
    <property type="molecule type" value="Genomic_DNA"/>
</dbReference>
<name>A0A3P1WYR6_9ACTN</name>
<dbReference type="Proteomes" id="UP000280935">
    <property type="component" value="Unassembled WGS sequence"/>
</dbReference>
<gene>
    <name evidence="3" type="ORF">EII35_03555</name>
</gene>
<feature type="transmembrane region" description="Helical" evidence="2">
    <location>
        <begin position="112"/>
        <end position="132"/>
    </location>
</feature>
<feature type="region of interest" description="Disordered" evidence="1">
    <location>
        <begin position="217"/>
        <end position="252"/>
    </location>
</feature>
<dbReference type="RefSeq" id="WP_125227089.1">
    <property type="nucleotide sequence ID" value="NZ_RQYT01000004.1"/>
</dbReference>
<evidence type="ECO:0000313" key="4">
    <source>
        <dbReference type="Proteomes" id="UP000280935"/>
    </source>
</evidence>
<keyword evidence="2" id="KW-0472">Membrane</keyword>